<name>G9P3V8_HYPAI</name>
<keyword evidence="1" id="KW-1133">Transmembrane helix</keyword>
<keyword evidence="1" id="KW-0812">Transmembrane</keyword>
<protein>
    <submittedName>
        <fullName evidence="2">Uncharacterized protein</fullName>
    </submittedName>
</protein>
<reference evidence="2 3" key="1">
    <citation type="journal article" date="2011" name="Genome Biol.">
        <title>Comparative genome sequence analysis underscores mycoparasitism as the ancestral life style of Trichoderma.</title>
        <authorList>
            <person name="Kubicek C.P."/>
            <person name="Herrera-Estrella A."/>
            <person name="Seidl-Seiboth V."/>
            <person name="Martinez D.A."/>
            <person name="Druzhinina I.S."/>
            <person name="Thon M."/>
            <person name="Zeilinger S."/>
            <person name="Casas-Flores S."/>
            <person name="Horwitz B.A."/>
            <person name="Mukherjee P.K."/>
            <person name="Mukherjee M."/>
            <person name="Kredics L."/>
            <person name="Alcaraz L.D."/>
            <person name="Aerts A."/>
            <person name="Antal Z."/>
            <person name="Atanasova L."/>
            <person name="Cervantes-Badillo M.G."/>
            <person name="Challacombe J."/>
            <person name="Chertkov O."/>
            <person name="McCluskey K."/>
            <person name="Coulpier F."/>
            <person name="Deshpande N."/>
            <person name="von Doehren H."/>
            <person name="Ebbole D.J."/>
            <person name="Esquivel-Naranjo E.U."/>
            <person name="Fekete E."/>
            <person name="Flipphi M."/>
            <person name="Glaser F."/>
            <person name="Gomez-Rodriguez E.Y."/>
            <person name="Gruber S."/>
            <person name="Han C."/>
            <person name="Henrissat B."/>
            <person name="Hermosa R."/>
            <person name="Hernandez-Onate M."/>
            <person name="Karaffa L."/>
            <person name="Kosti I."/>
            <person name="Le Crom S."/>
            <person name="Lindquist E."/>
            <person name="Lucas S."/>
            <person name="Luebeck M."/>
            <person name="Luebeck P.S."/>
            <person name="Margeot A."/>
            <person name="Metz B."/>
            <person name="Misra M."/>
            <person name="Nevalainen H."/>
            <person name="Omann M."/>
            <person name="Packer N."/>
            <person name="Perrone G."/>
            <person name="Uresti-Rivera E.E."/>
            <person name="Salamov A."/>
            <person name="Schmoll M."/>
            <person name="Seiboth B."/>
            <person name="Shapiro H."/>
            <person name="Sukno S."/>
            <person name="Tamayo-Ramos J.A."/>
            <person name="Tisch D."/>
            <person name="Wiest A."/>
            <person name="Wilkinson H.H."/>
            <person name="Zhang M."/>
            <person name="Coutinho P.M."/>
            <person name="Kenerley C.M."/>
            <person name="Monte E."/>
            <person name="Baker S.E."/>
            <person name="Grigoriev I.V."/>
        </authorList>
    </citation>
    <scope>NUCLEOTIDE SEQUENCE [LARGE SCALE GENOMIC DNA]</scope>
    <source>
        <strain evidence="3">ATCC 20476 / IMI 206040</strain>
    </source>
</reference>
<accession>G9P3V8</accession>
<gene>
    <name evidence="2" type="ORF">TRIATDRAFT_86097</name>
</gene>
<dbReference type="HOGENOM" id="CLU_1434621_0_0_1"/>
<evidence type="ECO:0000313" key="3">
    <source>
        <dbReference type="Proteomes" id="UP000005426"/>
    </source>
</evidence>
<comment type="caution">
    <text evidence="2">The sequence shown here is derived from an EMBL/GenBank/DDBJ whole genome shotgun (WGS) entry which is preliminary data.</text>
</comment>
<feature type="transmembrane region" description="Helical" evidence="1">
    <location>
        <begin position="140"/>
        <end position="165"/>
    </location>
</feature>
<dbReference type="AlphaFoldDB" id="G9P3V8"/>
<organism evidence="2 3">
    <name type="scientific">Hypocrea atroviridis (strain ATCC 20476 / IMI 206040)</name>
    <name type="common">Trichoderma atroviride</name>
    <dbReference type="NCBI Taxonomy" id="452589"/>
    <lineage>
        <taxon>Eukaryota</taxon>
        <taxon>Fungi</taxon>
        <taxon>Dikarya</taxon>
        <taxon>Ascomycota</taxon>
        <taxon>Pezizomycotina</taxon>
        <taxon>Sordariomycetes</taxon>
        <taxon>Hypocreomycetidae</taxon>
        <taxon>Hypocreales</taxon>
        <taxon>Hypocreaceae</taxon>
        <taxon>Trichoderma</taxon>
    </lineage>
</organism>
<sequence>MERALVRAPSRRQIHVGSGLVQNNKASSVLGPTSRYGTLPLFAPKQRHTAAHGSSQQPTAWLYQLWYLATIRGRYWLRPRQALQSQRDAVVSRMALLRNLGCTPNRLLHLSCLSVCSSEAIASHKTLALDRRKDIGTQSLISHSLSCFGLLLASFASSVFVGANIRFSAARLSTRPSPLSLSRTHSLPQ</sequence>
<proteinExistence type="predicted"/>
<evidence type="ECO:0000313" key="2">
    <source>
        <dbReference type="EMBL" id="EHK43063.1"/>
    </source>
</evidence>
<evidence type="ECO:0000256" key="1">
    <source>
        <dbReference type="SAM" id="Phobius"/>
    </source>
</evidence>
<keyword evidence="3" id="KW-1185">Reference proteome</keyword>
<dbReference type="EMBL" id="ABDG02000026">
    <property type="protein sequence ID" value="EHK43063.1"/>
    <property type="molecule type" value="Genomic_DNA"/>
</dbReference>
<dbReference type="Proteomes" id="UP000005426">
    <property type="component" value="Unassembled WGS sequence"/>
</dbReference>
<keyword evidence="1" id="KW-0472">Membrane</keyword>